<comment type="similarity">
    <text evidence="1">Belongs to the glycosyltransferase 25 family.</text>
</comment>
<proteinExistence type="inferred from homology"/>
<name>A0A147BHA3_IXORI</name>
<sequence>MKSLLVRLIIFHSCSLLLATRAWASDDEKLELPTVFIAVIARNKAHVLPHFFGYLEQQNYPKSRISLWIYTDHNSDDTEDILEAWAEAKSDDYHNVNLTREESDAFYADENGVQKWTAERYWHVIRLREEALNLARSLWADFILFLDCDALLTSPKTILDLVRANKTVVAPMLDSRSAYSNFWCGMTEKGYYLRTDDYMPILERERVGIFSVIMVHSATLVNLNHADSRKLTFDPARLEGYSGPQDDIITFAYSAKFAGVEMFVTNQDHYGHILASTESPAHEIQELLNLKLEVTVDGEPLHVSPALVSFVKPASKDTLGFDQVYLINLERRQQRRERMEYCFQELGVAFKATRAVDGKSLNESYIAEHGIQMLPEYADPYHNRPITAGEIGCFMSHYNIWKDMVDNQHRTAIVFEDDIRFEPYFRSKLSALLTEVRHLDWDLIYLGRKRLSGANEPFVKGSQSVVHVDYSYWTLCYALTLAGARKLLDAQPLSKMVPVDEYLPIMFDKHPEATWAAHFPNRDLKAFSVYPLLVYPTHYTGEENYISDTEDSVVVDALAAEEAKDDLSKAAPLPPVVTNKDEL</sequence>
<dbReference type="GO" id="GO:0051213">
    <property type="term" value="F:dioxygenase activity"/>
    <property type="evidence" value="ECO:0007669"/>
    <property type="project" value="UniProtKB-KW"/>
</dbReference>
<evidence type="ECO:0000256" key="3">
    <source>
        <dbReference type="ARBA" id="ARBA00022679"/>
    </source>
</evidence>
<organism evidence="6">
    <name type="scientific">Ixodes ricinus</name>
    <name type="common">Common tick</name>
    <name type="synonym">Acarus ricinus</name>
    <dbReference type="NCBI Taxonomy" id="34613"/>
    <lineage>
        <taxon>Eukaryota</taxon>
        <taxon>Metazoa</taxon>
        <taxon>Ecdysozoa</taxon>
        <taxon>Arthropoda</taxon>
        <taxon>Chelicerata</taxon>
        <taxon>Arachnida</taxon>
        <taxon>Acari</taxon>
        <taxon>Parasitiformes</taxon>
        <taxon>Ixodida</taxon>
        <taxon>Ixodoidea</taxon>
        <taxon>Ixodidae</taxon>
        <taxon>Ixodinae</taxon>
        <taxon>Ixodes</taxon>
    </lineage>
</organism>
<evidence type="ECO:0000313" key="6">
    <source>
        <dbReference type="EMBL" id="JAR89832.1"/>
    </source>
</evidence>
<dbReference type="GO" id="GO:0050211">
    <property type="term" value="F:procollagen galactosyltransferase activity"/>
    <property type="evidence" value="ECO:0007669"/>
    <property type="project" value="TreeGrafter"/>
</dbReference>
<dbReference type="Gene3D" id="3.90.550.10">
    <property type="entry name" value="Spore Coat Polysaccharide Biosynthesis Protein SpsA, Chain A"/>
    <property type="match status" value="1"/>
</dbReference>
<keyword evidence="3" id="KW-0808">Transferase</keyword>
<evidence type="ECO:0000256" key="1">
    <source>
        <dbReference type="ARBA" id="ARBA00006721"/>
    </source>
</evidence>
<dbReference type="EMBL" id="GEGO01005572">
    <property type="protein sequence ID" value="JAR89832.1"/>
    <property type="molecule type" value="Transcribed_RNA"/>
</dbReference>
<keyword evidence="6" id="KW-0560">Oxidoreductase</keyword>
<keyword evidence="6" id="KW-0223">Dioxygenase</keyword>
<keyword evidence="2" id="KW-0328">Glycosyltransferase</keyword>
<feature type="domain" description="Glycosyl transferase family 25" evidence="5">
    <location>
        <begin position="322"/>
        <end position="502"/>
    </location>
</feature>
<keyword evidence="4" id="KW-0732">Signal</keyword>
<evidence type="ECO:0000259" key="5">
    <source>
        <dbReference type="Pfam" id="PF01755"/>
    </source>
</evidence>
<dbReference type="PANTHER" id="PTHR10730">
    <property type="entry name" value="PROCOLLAGEN-LYSINE,2-OXOGLUTARATE 5-DIOXYGENASE/GLYCOSYLTRANSFERASE 25 FAMILY MEMBER"/>
    <property type="match status" value="1"/>
</dbReference>
<protein>
    <submittedName>
        <fullName evidence="6">Putative procollagen-lysine 2-oxoglutarate 5-dioxygenase</fullName>
    </submittedName>
</protein>
<dbReference type="Pfam" id="PF03452">
    <property type="entry name" value="Anp1"/>
    <property type="match status" value="1"/>
</dbReference>
<dbReference type="PANTHER" id="PTHR10730:SF53">
    <property type="entry name" value="GLYCOSYLTRANSFERASE 25 FAMILY MEMBER"/>
    <property type="match status" value="1"/>
</dbReference>
<evidence type="ECO:0000256" key="2">
    <source>
        <dbReference type="ARBA" id="ARBA00022676"/>
    </source>
</evidence>
<evidence type="ECO:0000256" key="4">
    <source>
        <dbReference type="SAM" id="SignalP"/>
    </source>
</evidence>
<dbReference type="InterPro" id="IPR029044">
    <property type="entry name" value="Nucleotide-diphossugar_trans"/>
</dbReference>
<dbReference type="InterPro" id="IPR002654">
    <property type="entry name" value="Glyco_trans_25"/>
</dbReference>
<accession>A0A147BHA3</accession>
<dbReference type="InterPro" id="IPR050757">
    <property type="entry name" value="Collagen_mod_GT25"/>
</dbReference>
<feature type="signal peptide" evidence="4">
    <location>
        <begin position="1"/>
        <end position="24"/>
    </location>
</feature>
<dbReference type="CDD" id="cd06532">
    <property type="entry name" value="Glyco_transf_25"/>
    <property type="match status" value="1"/>
</dbReference>
<dbReference type="Pfam" id="PF01755">
    <property type="entry name" value="Glyco_transf_25"/>
    <property type="match status" value="1"/>
</dbReference>
<dbReference type="AlphaFoldDB" id="A0A147BHA3"/>
<reference evidence="6" key="1">
    <citation type="journal article" date="2018" name="PLoS Negl. Trop. Dis.">
        <title>Sialome diversity of ticks revealed by RNAseq of single tick salivary glands.</title>
        <authorList>
            <person name="Perner J."/>
            <person name="Kropackova S."/>
            <person name="Kopacek P."/>
            <person name="Ribeiro J.M."/>
        </authorList>
    </citation>
    <scope>NUCLEOTIDE SEQUENCE</scope>
    <source>
        <strain evidence="6">Siblings of single egg batch collected in Ceske Budejovice</strain>
        <tissue evidence="6">Salivary glands</tissue>
    </source>
</reference>
<dbReference type="SUPFAM" id="SSF53448">
    <property type="entry name" value="Nucleotide-diphospho-sugar transferases"/>
    <property type="match status" value="1"/>
</dbReference>
<feature type="chain" id="PRO_5007542362" evidence="4">
    <location>
        <begin position="25"/>
        <end position="583"/>
    </location>
</feature>